<proteinExistence type="predicted"/>
<sequence length="117" mass="13572">MGADLLCFYNPDIVLESSAYRQFLSLRSWCHGCKQTKRTEKELLMRFPKKNQEEWHEYACSSTMTHLLSVAESITSLTASVEHCSSFRSFVLDLCRQLTCLFDFSAVLNVPSRWQHV</sequence>
<evidence type="ECO:0000313" key="2">
    <source>
        <dbReference type="Proteomes" id="UP001345963"/>
    </source>
</evidence>
<protein>
    <submittedName>
        <fullName evidence="1">Uncharacterized protein</fullName>
    </submittedName>
</protein>
<comment type="caution">
    <text evidence="1">The sequence shown here is derived from an EMBL/GenBank/DDBJ whole genome shotgun (WGS) entry which is preliminary data.</text>
</comment>
<gene>
    <name evidence="1" type="ORF">ATANTOWER_020413</name>
</gene>
<evidence type="ECO:0000313" key="1">
    <source>
        <dbReference type="EMBL" id="MED6262490.1"/>
    </source>
</evidence>
<accession>A0ABU7CJV9</accession>
<dbReference type="Proteomes" id="UP001345963">
    <property type="component" value="Unassembled WGS sequence"/>
</dbReference>
<organism evidence="1 2">
    <name type="scientific">Ataeniobius toweri</name>
    <dbReference type="NCBI Taxonomy" id="208326"/>
    <lineage>
        <taxon>Eukaryota</taxon>
        <taxon>Metazoa</taxon>
        <taxon>Chordata</taxon>
        <taxon>Craniata</taxon>
        <taxon>Vertebrata</taxon>
        <taxon>Euteleostomi</taxon>
        <taxon>Actinopterygii</taxon>
        <taxon>Neopterygii</taxon>
        <taxon>Teleostei</taxon>
        <taxon>Neoteleostei</taxon>
        <taxon>Acanthomorphata</taxon>
        <taxon>Ovalentaria</taxon>
        <taxon>Atherinomorphae</taxon>
        <taxon>Cyprinodontiformes</taxon>
        <taxon>Goodeidae</taxon>
        <taxon>Ataeniobius</taxon>
    </lineage>
</organism>
<reference evidence="1 2" key="1">
    <citation type="submission" date="2021-07" db="EMBL/GenBank/DDBJ databases">
        <authorList>
            <person name="Palmer J.M."/>
        </authorList>
    </citation>
    <scope>NUCLEOTIDE SEQUENCE [LARGE SCALE GENOMIC DNA]</scope>
    <source>
        <strain evidence="1 2">AT_MEX2019</strain>
        <tissue evidence="1">Muscle</tissue>
    </source>
</reference>
<dbReference type="EMBL" id="JAHUTI010092840">
    <property type="protein sequence ID" value="MED6262490.1"/>
    <property type="molecule type" value="Genomic_DNA"/>
</dbReference>
<keyword evidence="2" id="KW-1185">Reference proteome</keyword>
<name>A0ABU7CJV9_9TELE</name>